<proteinExistence type="predicted"/>
<protein>
    <submittedName>
        <fullName evidence="2">Uncharacterized protein</fullName>
    </submittedName>
</protein>
<reference evidence="2" key="1">
    <citation type="submission" date="2023-06" db="EMBL/GenBank/DDBJ databases">
        <title>Genome-scale phylogeny and comparative genomics of the fungal order Sordariales.</title>
        <authorList>
            <consortium name="Lawrence Berkeley National Laboratory"/>
            <person name="Hensen N."/>
            <person name="Bonometti L."/>
            <person name="Westerberg I."/>
            <person name="Brannstrom I.O."/>
            <person name="Guillou S."/>
            <person name="Cros-Aarteil S."/>
            <person name="Calhoun S."/>
            <person name="Haridas S."/>
            <person name="Kuo A."/>
            <person name="Mondo S."/>
            <person name="Pangilinan J."/>
            <person name="Riley R."/>
            <person name="LaButti K."/>
            <person name="Andreopoulos B."/>
            <person name="Lipzen A."/>
            <person name="Chen C."/>
            <person name="Yanf M."/>
            <person name="Daum C."/>
            <person name="Ng V."/>
            <person name="Clum A."/>
            <person name="Steindorff A."/>
            <person name="Ohm R."/>
            <person name="Martin F."/>
            <person name="Silar P."/>
            <person name="Natvig D."/>
            <person name="Lalanne C."/>
            <person name="Gautier V."/>
            <person name="Ament-velasquez S.L."/>
            <person name="Kruys A."/>
            <person name="Hutchinson M.I."/>
            <person name="Powell A.J."/>
            <person name="Barry K."/>
            <person name="Miller A.N."/>
            <person name="Grigoriev I.V."/>
            <person name="Debuchy R."/>
            <person name="Gladieux P."/>
            <person name="Thoren M.H."/>
            <person name="Johannesson H."/>
        </authorList>
    </citation>
    <scope>NUCLEOTIDE SEQUENCE</scope>
    <source>
        <strain evidence="2">SMH2392-1A</strain>
    </source>
</reference>
<evidence type="ECO:0000313" key="2">
    <source>
        <dbReference type="EMBL" id="KAK0728210.1"/>
    </source>
</evidence>
<dbReference type="AlphaFoldDB" id="A0AA40E5W0"/>
<feature type="region of interest" description="Disordered" evidence="1">
    <location>
        <begin position="64"/>
        <end position="84"/>
    </location>
</feature>
<feature type="compositionally biased region" description="Polar residues" evidence="1">
    <location>
        <begin position="64"/>
        <end position="80"/>
    </location>
</feature>
<evidence type="ECO:0000313" key="3">
    <source>
        <dbReference type="Proteomes" id="UP001172101"/>
    </source>
</evidence>
<dbReference type="Proteomes" id="UP001172101">
    <property type="component" value="Unassembled WGS sequence"/>
</dbReference>
<dbReference type="EMBL" id="JAUIRO010000002">
    <property type="protein sequence ID" value="KAK0728210.1"/>
    <property type="molecule type" value="Genomic_DNA"/>
</dbReference>
<organism evidence="2 3">
    <name type="scientific">Lasiosphaeria miniovina</name>
    <dbReference type="NCBI Taxonomy" id="1954250"/>
    <lineage>
        <taxon>Eukaryota</taxon>
        <taxon>Fungi</taxon>
        <taxon>Dikarya</taxon>
        <taxon>Ascomycota</taxon>
        <taxon>Pezizomycotina</taxon>
        <taxon>Sordariomycetes</taxon>
        <taxon>Sordariomycetidae</taxon>
        <taxon>Sordariales</taxon>
        <taxon>Lasiosphaeriaceae</taxon>
        <taxon>Lasiosphaeria</taxon>
    </lineage>
</organism>
<dbReference type="RefSeq" id="XP_060301065.1">
    <property type="nucleotide sequence ID" value="XM_060433514.1"/>
</dbReference>
<accession>A0AA40E5W0</accession>
<keyword evidence="3" id="KW-1185">Reference proteome</keyword>
<dbReference type="GeneID" id="85316785"/>
<sequence>MAPGAMLCRVVGCPFPTPGLCIVYITLPFGKRVGPAPFRILLAGVAIGNHHHGRPTVESAINAPSSILHSPSPSRTQSKESPLAIRRPRGAKYRAAKLDHNTTLAVFGMHCVEMINRAKIITLHREMMPWQPQSPSASCNFVMTACRCSARRLVQALGTITLALDSTQRPLQARESCAREAPRGEVGRGEHDDDMMRSIFRSLF</sequence>
<gene>
    <name evidence="2" type="ORF">B0T26DRAFT_163560</name>
</gene>
<evidence type="ECO:0000256" key="1">
    <source>
        <dbReference type="SAM" id="MobiDB-lite"/>
    </source>
</evidence>
<name>A0AA40E5W0_9PEZI</name>
<comment type="caution">
    <text evidence="2">The sequence shown here is derived from an EMBL/GenBank/DDBJ whole genome shotgun (WGS) entry which is preliminary data.</text>
</comment>